<name>A0A7W8E3L4_9BACT</name>
<proteinExistence type="predicted"/>
<sequence length="104" mass="12008">MNPDLWGRRLADFLRAGLINEGFEVTEPIAEDWGWAMKIKSETPYLWVGCGHYQEHADGYLCFIEPNAPPAWRLFGKMKMTRRIAELQRSVDRILAEEAGIRAK</sequence>
<protein>
    <submittedName>
        <fullName evidence="1">Uncharacterized protein</fullName>
    </submittedName>
</protein>
<evidence type="ECO:0000313" key="2">
    <source>
        <dbReference type="Proteomes" id="UP000540989"/>
    </source>
</evidence>
<keyword evidence="2" id="KW-1185">Reference proteome</keyword>
<accession>A0A7W8E3L4</accession>
<dbReference type="RefSeq" id="WP_221312727.1">
    <property type="nucleotide sequence ID" value="NZ_JACHIP010000003.1"/>
</dbReference>
<gene>
    <name evidence="1" type="ORF">HDF16_002819</name>
</gene>
<reference evidence="1 2" key="1">
    <citation type="submission" date="2020-08" db="EMBL/GenBank/DDBJ databases">
        <title>Genomic Encyclopedia of Type Strains, Phase IV (KMG-V): Genome sequencing to study the core and pangenomes of soil and plant-associated prokaryotes.</title>
        <authorList>
            <person name="Whitman W."/>
        </authorList>
    </citation>
    <scope>NUCLEOTIDE SEQUENCE [LARGE SCALE GENOMIC DNA]</scope>
    <source>
        <strain evidence="1 2">M8UP14</strain>
    </source>
</reference>
<comment type="caution">
    <text evidence="1">The sequence shown here is derived from an EMBL/GenBank/DDBJ whole genome shotgun (WGS) entry which is preliminary data.</text>
</comment>
<dbReference type="AlphaFoldDB" id="A0A7W8E3L4"/>
<dbReference type="Proteomes" id="UP000540989">
    <property type="component" value="Unassembled WGS sequence"/>
</dbReference>
<dbReference type="EMBL" id="JACHIP010000003">
    <property type="protein sequence ID" value="MBB5058113.1"/>
    <property type="molecule type" value="Genomic_DNA"/>
</dbReference>
<organism evidence="1 2">
    <name type="scientific">Granulicella aggregans</name>
    <dbReference type="NCBI Taxonomy" id="474949"/>
    <lineage>
        <taxon>Bacteria</taxon>
        <taxon>Pseudomonadati</taxon>
        <taxon>Acidobacteriota</taxon>
        <taxon>Terriglobia</taxon>
        <taxon>Terriglobales</taxon>
        <taxon>Acidobacteriaceae</taxon>
        <taxon>Granulicella</taxon>
    </lineage>
</organism>
<evidence type="ECO:0000313" key="1">
    <source>
        <dbReference type="EMBL" id="MBB5058113.1"/>
    </source>
</evidence>